<dbReference type="AlphaFoldDB" id="A0A6H2DQJ2"/>
<gene>
    <name evidence="2" type="ORF">HF685_15350</name>
</gene>
<keyword evidence="3" id="KW-1185">Reference proteome</keyword>
<dbReference type="KEGG" id="phao:HF685_15350"/>
<accession>A0A6H2DQJ2</accession>
<evidence type="ECO:0000313" key="3">
    <source>
        <dbReference type="Proteomes" id="UP000501600"/>
    </source>
</evidence>
<feature type="chain" id="PRO_5026161588" description="Lipoprotein" evidence="1">
    <location>
        <begin position="25"/>
        <end position="209"/>
    </location>
</feature>
<evidence type="ECO:0000313" key="2">
    <source>
        <dbReference type="EMBL" id="QJB70468.1"/>
    </source>
</evidence>
<evidence type="ECO:0008006" key="4">
    <source>
        <dbReference type="Google" id="ProtNLM"/>
    </source>
</evidence>
<name>A0A6H2DQJ2_9SPHN</name>
<evidence type="ECO:0000256" key="1">
    <source>
        <dbReference type="SAM" id="SignalP"/>
    </source>
</evidence>
<feature type="signal peptide" evidence="1">
    <location>
        <begin position="1"/>
        <end position="24"/>
    </location>
</feature>
<keyword evidence="1" id="KW-0732">Signal</keyword>
<reference evidence="2 3" key="1">
    <citation type="submission" date="2020-04" db="EMBL/GenBank/DDBJ databases">
        <title>Genome sequence for Sphingorhabdus sp. strain M1.</title>
        <authorList>
            <person name="Park S.-J."/>
        </authorList>
    </citation>
    <scope>NUCLEOTIDE SEQUENCE [LARGE SCALE GENOMIC DNA]</scope>
    <source>
        <strain evidence="2 3">JK6</strain>
    </source>
</reference>
<protein>
    <recommendedName>
        <fullName evidence="4">Lipoprotein</fullName>
    </recommendedName>
</protein>
<organism evidence="2 3">
    <name type="scientific">Parasphingorhabdus halotolerans</name>
    <dbReference type="NCBI Taxonomy" id="2725558"/>
    <lineage>
        <taxon>Bacteria</taxon>
        <taxon>Pseudomonadati</taxon>
        <taxon>Pseudomonadota</taxon>
        <taxon>Alphaproteobacteria</taxon>
        <taxon>Sphingomonadales</taxon>
        <taxon>Sphingomonadaceae</taxon>
        <taxon>Parasphingorhabdus</taxon>
    </lineage>
</organism>
<sequence>MTIRPATTLIMAVGCLLSTSCATIAPLAEIETDSPTDEGVSAAVDSAVMRTANAIALGEAGARSKDVATLVQAASMLDALGAKPTGKSEEDIARKWIDLAASQDPEAKLPVYRGRALGPAYRKGTVTAGSDVTMEQIFLAGKKASVALVPVSKNIVSISIENGDGKRLCHRTVSTKPDSCEWLPLFTDRFLIRVKTKAREPVRYYLVSN</sequence>
<dbReference type="PROSITE" id="PS51257">
    <property type="entry name" value="PROKAR_LIPOPROTEIN"/>
    <property type="match status" value="1"/>
</dbReference>
<dbReference type="RefSeq" id="WP_168820817.1">
    <property type="nucleotide sequence ID" value="NZ_CP051217.1"/>
</dbReference>
<proteinExistence type="predicted"/>
<dbReference type="EMBL" id="CP051217">
    <property type="protein sequence ID" value="QJB70468.1"/>
    <property type="molecule type" value="Genomic_DNA"/>
</dbReference>
<dbReference type="Proteomes" id="UP000501600">
    <property type="component" value="Chromosome"/>
</dbReference>